<dbReference type="Gene3D" id="3.40.50.300">
    <property type="entry name" value="P-loop containing nucleotide triphosphate hydrolases"/>
    <property type="match status" value="1"/>
</dbReference>
<dbReference type="AlphaFoldDB" id="A0A3N5DIN9"/>
<gene>
    <name evidence="1" type="ORF">EG799_07765</name>
</gene>
<dbReference type="Proteomes" id="UP000275232">
    <property type="component" value="Unassembled WGS sequence"/>
</dbReference>
<dbReference type="OrthoDB" id="7444642at2"/>
<dbReference type="Pfam" id="PF03567">
    <property type="entry name" value="Sulfotransfer_2"/>
    <property type="match status" value="1"/>
</dbReference>
<organism evidence="1 2">
    <name type="scientific">Aurantiacibacter spongiae</name>
    <dbReference type="NCBI Taxonomy" id="2488860"/>
    <lineage>
        <taxon>Bacteria</taxon>
        <taxon>Pseudomonadati</taxon>
        <taxon>Pseudomonadota</taxon>
        <taxon>Alphaproteobacteria</taxon>
        <taxon>Sphingomonadales</taxon>
        <taxon>Erythrobacteraceae</taxon>
        <taxon>Aurantiacibacter</taxon>
    </lineage>
</organism>
<dbReference type="RefSeq" id="WP_123880060.1">
    <property type="nucleotide sequence ID" value="NZ_RPFZ01000001.1"/>
</dbReference>
<keyword evidence="2" id="KW-1185">Reference proteome</keyword>
<accession>A0A3N5DIN9</accession>
<evidence type="ECO:0000313" key="2">
    <source>
        <dbReference type="Proteomes" id="UP000275232"/>
    </source>
</evidence>
<name>A0A3N5DIN9_9SPHN</name>
<dbReference type="InterPro" id="IPR005331">
    <property type="entry name" value="Sulfotransferase"/>
</dbReference>
<dbReference type="GO" id="GO:0008146">
    <property type="term" value="F:sulfotransferase activity"/>
    <property type="evidence" value="ECO:0007669"/>
    <property type="project" value="InterPro"/>
</dbReference>
<dbReference type="GO" id="GO:0016020">
    <property type="term" value="C:membrane"/>
    <property type="evidence" value="ECO:0007669"/>
    <property type="project" value="InterPro"/>
</dbReference>
<sequence length="281" mass="32464">MIISDTHRFAFVHIPKCAGTSVRSVLEPFDESGASMAVGLPPHPERAFTFAVGDEHDYRDFHHLTLRCLRDRFPREFGKLRDYRCYAILREPHERLVSSVAQRLKQFHRVAVGDLSATALEDAVSRTLREIEPLLISGNDLPYGYVHFERQSAFVELDGETVADRLFTTRTLQRMHGDLQRYLQRGDMKIAPFHETRANTTKTHRFALLRRFAEGSEGRLKAVKAILPQSAKPVLQRFVYRDRAAGDEGVRLEDGEVVRDFVRRHYGRDLQIWRHLRSRAA</sequence>
<protein>
    <recommendedName>
        <fullName evidence="3">Sulfotransferase family protein</fullName>
    </recommendedName>
</protein>
<comment type="caution">
    <text evidence="1">The sequence shown here is derived from an EMBL/GenBank/DDBJ whole genome shotgun (WGS) entry which is preliminary data.</text>
</comment>
<dbReference type="EMBL" id="RPFZ01000001">
    <property type="protein sequence ID" value="RPF71522.1"/>
    <property type="molecule type" value="Genomic_DNA"/>
</dbReference>
<reference evidence="1 2" key="1">
    <citation type="submission" date="2018-11" db="EMBL/GenBank/DDBJ databases">
        <title>Erythrobacter spongiae sp. nov., isolated from a marine sponge.</title>
        <authorList>
            <person name="Zhuang L."/>
            <person name="Luo L."/>
        </authorList>
    </citation>
    <scope>NUCLEOTIDE SEQUENCE [LARGE SCALE GENOMIC DNA]</scope>
    <source>
        <strain evidence="1 2">HN-E23</strain>
    </source>
</reference>
<evidence type="ECO:0008006" key="3">
    <source>
        <dbReference type="Google" id="ProtNLM"/>
    </source>
</evidence>
<evidence type="ECO:0000313" key="1">
    <source>
        <dbReference type="EMBL" id="RPF71522.1"/>
    </source>
</evidence>
<dbReference type="InterPro" id="IPR027417">
    <property type="entry name" value="P-loop_NTPase"/>
</dbReference>
<proteinExistence type="predicted"/>